<reference evidence="1 2" key="1">
    <citation type="journal article" date="2012" name="BMC Genomics">
        <title>Comparative genomics of the white-rot fungi, Phanerochaete carnosa and P. chrysosporium, to elucidate the genetic basis of the distinct wood types they colonize.</title>
        <authorList>
            <person name="Suzuki H."/>
            <person name="MacDonald J."/>
            <person name="Syed K."/>
            <person name="Salamov A."/>
            <person name="Hori C."/>
            <person name="Aerts A."/>
            <person name="Henrissat B."/>
            <person name="Wiebenga A."/>
            <person name="vanKuyk P.A."/>
            <person name="Barry K."/>
            <person name="Lindquist E."/>
            <person name="LaButti K."/>
            <person name="Lapidus A."/>
            <person name="Lucas S."/>
            <person name="Coutinho P."/>
            <person name="Gong Y."/>
            <person name="Samejima M."/>
            <person name="Mahadevan R."/>
            <person name="Abou-Zaid M."/>
            <person name="de Vries R.P."/>
            <person name="Igarashi K."/>
            <person name="Yadav J.S."/>
            <person name="Grigoriev I.V."/>
            <person name="Master E.R."/>
        </authorList>
    </citation>
    <scope>NUCLEOTIDE SEQUENCE [LARGE SCALE GENOMIC DNA]</scope>
    <source>
        <strain evidence="1 2">HHB-10118-sp</strain>
    </source>
</reference>
<name>K5VY49_PHACS</name>
<evidence type="ECO:0000313" key="2">
    <source>
        <dbReference type="Proteomes" id="UP000008370"/>
    </source>
</evidence>
<dbReference type="HOGENOM" id="CLU_1079913_0_0_1"/>
<dbReference type="OrthoDB" id="8062037at2759"/>
<dbReference type="InParanoid" id="K5VY49"/>
<accession>K5VY49</accession>
<evidence type="ECO:0000313" key="1">
    <source>
        <dbReference type="EMBL" id="EKM51524.1"/>
    </source>
</evidence>
<keyword evidence="2" id="KW-1185">Reference proteome</keyword>
<protein>
    <submittedName>
        <fullName evidence="1">Uncharacterized protein</fullName>
    </submittedName>
</protein>
<dbReference type="Proteomes" id="UP000008370">
    <property type="component" value="Unassembled WGS sequence"/>
</dbReference>
<dbReference type="AlphaFoldDB" id="K5VY49"/>
<sequence length="212" mass="24090">MPVPKDLPDRPHAFKRLADERHPHLCRTLPEAVFNQLYREREAGAPHQYTTTKLRAVVRHVSTLPPLSTALPTIDWDTVEQAKLAAHNDRQHFQVQRNQAHARQNVHASGFFSHPLADRLTTAPTYTPIAPKPVTIDFAWYSAADLTCIFTPKFAATLKCFNVLETLNCPDVLTDNINTVFKLHDHLAHLDHTLKNVSHIVSIEEWNCWDSG</sequence>
<gene>
    <name evidence="1" type="ORF">PHACADRAFT_199037</name>
</gene>
<dbReference type="RefSeq" id="XP_007399336.1">
    <property type="nucleotide sequence ID" value="XM_007399274.1"/>
</dbReference>
<organism evidence="1 2">
    <name type="scientific">Phanerochaete carnosa (strain HHB-10118-sp)</name>
    <name type="common">White-rot fungus</name>
    <name type="synonym">Peniophora carnosa</name>
    <dbReference type="NCBI Taxonomy" id="650164"/>
    <lineage>
        <taxon>Eukaryota</taxon>
        <taxon>Fungi</taxon>
        <taxon>Dikarya</taxon>
        <taxon>Basidiomycota</taxon>
        <taxon>Agaricomycotina</taxon>
        <taxon>Agaricomycetes</taxon>
        <taxon>Polyporales</taxon>
        <taxon>Phanerochaetaceae</taxon>
        <taxon>Phanerochaete</taxon>
    </lineage>
</organism>
<dbReference type="EMBL" id="JH930476">
    <property type="protein sequence ID" value="EKM51524.1"/>
    <property type="molecule type" value="Genomic_DNA"/>
</dbReference>
<proteinExistence type="predicted"/>
<dbReference type="GeneID" id="18911390"/>
<dbReference type="KEGG" id="pco:PHACADRAFT_199037"/>